<sequence>MTIDAESGGRSWPKAAGIGVAVAVATAIVMLALASAGVSPFPEPPSLAFAETLLRRPLPLPVGLLFHIAYVTFWSVIFVRYFQRRNIKTALALAGALWLLILLVFFPVVGWGFAGININAKLIPASFVPHLLFGLLLWGLDKYLPRTASKHSRAV</sequence>
<keyword evidence="1" id="KW-0472">Membrane</keyword>
<name>N0BBT0_9HYPH</name>
<evidence type="ECO:0008006" key="4">
    <source>
        <dbReference type="Google" id="ProtNLM"/>
    </source>
</evidence>
<dbReference type="Proteomes" id="UP000005952">
    <property type="component" value="Chromosome"/>
</dbReference>
<gene>
    <name evidence="2" type="ORF">HYPDE_40293</name>
</gene>
<protein>
    <recommendedName>
        <fullName evidence="4">Transmembrane protein</fullName>
    </recommendedName>
</protein>
<dbReference type="HOGENOM" id="CLU_1634208_0_0_5"/>
<dbReference type="AlphaFoldDB" id="N0BBT0"/>
<evidence type="ECO:0000313" key="3">
    <source>
        <dbReference type="Proteomes" id="UP000005952"/>
    </source>
</evidence>
<feature type="transmembrane region" description="Helical" evidence="1">
    <location>
        <begin position="15"/>
        <end position="38"/>
    </location>
</feature>
<feature type="transmembrane region" description="Helical" evidence="1">
    <location>
        <begin position="91"/>
        <end position="116"/>
    </location>
</feature>
<keyword evidence="1" id="KW-1133">Transmembrane helix</keyword>
<dbReference type="RefSeq" id="WP_015599742.1">
    <property type="nucleotide sequence ID" value="NC_021172.1"/>
</dbReference>
<organism evidence="2 3">
    <name type="scientific">Hyphomicrobium denitrificans 1NES1</name>
    <dbReference type="NCBI Taxonomy" id="670307"/>
    <lineage>
        <taxon>Bacteria</taxon>
        <taxon>Pseudomonadati</taxon>
        <taxon>Pseudomonadota</taxon>
        <taxon>Alphaproteobacteria</taxon>
        <taxon>Hyphomicrobiales</taxon>
        <taxon>Hyphomicrobiaceae</taxon>
        <taxon>Hyphomicrobium</taxon>
    </lineage>
</organism>
<feature type="transmembrane region" description="Helical" evidence="1">
    <location>
        <begin position="58"/>
        <end position="79"/>
    </location>
</feature>
<dbReference type="STRING" id="670307.HYPDE_40293"/>
<reference evidence="2 3" key="1">
    <citation type="journal article" date="2013" name="Genome Announc.">
        <title>Genome sequences for three denitrifying bacterial strains isolated from a uranium- and nitrate-contaminated subsurface environment.</title>
        <authorList>
            <person name="Venkatramanan R."/>
            <person name="Prakash O."/>
            <person name="Woyke T."/>
            <person name="Chain P."/>
            <person name="Goodwin L.A."/>
            <person name="Watson D."/>
            <person name="Brooks S."/>
            <person name="Kostka J.E."/>
            <person name="Green S.J."/>
        </authorList>
    </citation>
    <scope>NUCLEOTIDE SEQUENCE [LARGE SCALE GENOMIC DNA]</scope>
    <source>
        <strain evidence="2 3">1NES1</strain>
    </source>
</reference>
<keyword evidence="3" id="KW-1185">Reference proteome</keyword>
<evidence type="ECO:0000256" key="1">
    <source>
        <dbReference type="SAM" id="Phobius"/>
    </source>
</evidence>
<accession>N0BBT0</accession>
<dbReference type="KEGG" id="hdt:HYPDE_40293"/>
<keyword evidence="1" id="KW-0812">Transmembrane</keyword>
<evidence type="ECO:0000313" key="2">
    <source>
        <dbReference type="EMBL" id="AGK59727.1"/>
    </source>
</evidence>
<feature type="transmembrane region" description="Helical" evidence="1">
    <location>
        <begin position="122"/>
        <end position="140"/>
    </location>
</feature>
<proteinExistence type="predicted"/>
<dbReference type="eggNOG" id="ENOG5033F3C">
    <property type="taxonomic scope" value="Bacteria"/>
</dbReference>
<dbReference type="EMBL" id="CP005587">
    <property type="protein sequence ID" value="AGK59727.1"/>
    <property type="molecule type" value="Genomic_DNA"/>
</dbReference>